<accession>A0ABT6FHR3</accession>
<evidence type="ECO:0000313" key="3">
    <source>
        <dbReference type="Proteomes" id="UP001216907"/>
    </source>
</evidence>
<dbReference type="Proteomes" id="UP001216907">
    <property type="component" value="Unassembled WGS sequence"/>
</dbReference>
<protein>
    <recommendedName>
        <fullName evidence="4">Transporter</fullName>
    </recommendedName>
</protein>
<gene>
    <name evidence="2" type="ORF">PZE19_25360</name>
</gene>
<dbReference type="EMBL" id="JARRAG010000002">
    <property type="protein sequence ID" value="MDG3007107.1"/>
    <property type="molecule type" value="Genomic_DNA"/>
</dbReference>
<evidence type="ECO:0008006" key="4">
    <source>
        <dbReference type="Google" id="ProtNLM"/>
    </source>
</evidence>
<dbReference type="RefSeq" id="WP_277863396.1">
    <property type="nucleotide sequence ID" value="NZ_JARRAG010000002.1"/>
</dbReference>
<reference evidence="2 3" key="1">
    <citation type="submission" date="2023-03" db="EMBL/GenBank/DDBJ databases">
        <title>Paludisphaera mucosa sp. nov. a novel planctomycete from northern fen.</title>
        <authorList>
            <person name="Ivanova A."/>
        </authorList>
    </citation>
    <scope>NUCLEOTIDE SEQUENCE [LARGE SCALE GENOMIC DNA]</scope>
    <source>
        <strain evidence="2 3">Pla2</strain>
    </source>
</reference>
<feature type="region of interest" description="Disordered" evidence="1">
    <location>
        <begin position="45"/>
        <end position="81"/>
    </location>
</feature>
<comment type="caution">
    <text evidence="2">The sequence shown here is derived from an EMBL/GenBank/DDBJ whole genome shotgun (WGS) entry which is preliminary data.</text>
</comment>
<proteinExistence type="predicted"/>
<name>A0ABT6FHR3_9BACT</name>
<sequence>MVALTDFEFPGLRPPILGRADRRRASKSALCLVLLAVGLTGCATTAPPGSVRLQSPAPESTDDRAAASTPAVPEPSMGDVSSTLRHRLEDSVGAGEDPEFHYPDVHTDPAETYRDRYGVVEEDHDPFILPWLANLIFEDRWLLADKDPDTALKNQLDRRMKVDIRDPAPDTANFPNSPYTLAKGRAYLETSPLGLYGASRNGTEPRLYQWEHLFRYGLTDNLEFRIFSNGLTSQAALGRQPATAGYSPLAFDFKVNLWEENTRYHLPAMGVEMYIQTTFGSPAFNSGTQPSLNLLFDQSLPFGIGLEYNFGMSGVQNGQDQIVYQFSCQWSLQRELFKDFDVFFHGFYNASALPRLLQFQNDSTADVPNVTVLGVGGIRTINDRLAIFGSYNMGVTPESPKTLALMGFAVGF</sequence>
<evidence type="ECO:0000256" key="1">
    <source>
        <dbReference type="SAM" id="MobiDB-lite"/>
    </source>
</evidence>
<evidence type="ECO:0000313" key="2">
    <source>
        <dbReference type="EMBL" id="MDG3007107.1"/>
    </source>
</evidence>
<keyword evidence="3" id="KW-1185">Reference proteome</keyword>
<organism evidence="2 3">
    <name type="scientific">Paludisphaera mucosa</name>
    <dbReference type="NCBI Taxonomy" id="3030827"/>
    <lineage>
        <taxon>Bacteria</taxon>
        <taxon>Pseudomonadati</taxon>
        <taxon>Planctomycetota</taxon>
        <taxon>Planctomycetia</taxon>
        <taxon>Isosphaerales</taxon>
        <taxon>Isosphaeraceae</taxon>
        <taxon>Paludisphaera</taxon>
    </lineage>
</organism>